<keyword evidence="6" id="KW-1185">Reference proteome</keyword>
<feature type="transmembrane region" description="Helical" evidence="3">
    <location>
        <begin position="219"/>
        <end position="244"/>
    </location>
</feature>
<keyword evidence="3" id="KW-0472">Membrane</keyword>
<keyword evidence="3" id="KW-1133">Transmembrane helix</keyword>
<sequence length="474" mass="51529">MTCGEKQFTTRSSLECSGHGSCFAAEGANVSICVCEPEWTGAAHWMSAEGRDCHLSLIAIRVLWAILLVVVTAVFVLYFPAFWKKLRSFQNSQVVRMARSRRTRRITDHITLLTLLIYFGITTPSMATFAVLALVRPLETHVAIDLDATLLWWICRSSYYICTSLYQPALISTLVKQHVPGAQGIFAERTLSSMALTLGHVFLGTLAFVSVAAENRAVSIGTWVACMGGAGIIMIILALQALLLKRTLICQLDSAYQYVGSEEIKIVKERMESVQNHNVVNAIVQATIYISFAAIPYLYSYYDYLLPISWMTIPSNALLVVRTLMISSDSGNREGLPTIISENVKDNFGISESEITAGTTVRISNVEDSRLFAAGDHFNGLHRKEITAQQVNTPPAIELEASTSLSRTVTDTLPPSAPPVGTGESEGDPDDVVPDDSDIDTCTVPEMPNASVAPALGGGSAEEAGVNHNQENMS</sequence>
<evidence type="ECO:0000256" key="3">
    <source>
        <dbReference type="SAM" id="Phobius"/>
    </source>
</evidence>
<feature type="region of interest" description="Disordered" evidence="2">
    <location>
        <begin position="403"/>
        <end position="474"/>
    </location>
</feature>
<dbReference type="Pfam" id="PF07974">
    <property type="entry name" value="EGF_2"/>
    <property type="match status" value="1"/>
</dbReference>
<evidence type="ECO:0000256" key="1">
    <source>
        <dbReference type="ARBA" id="ARBA00023157"/>
    </source>
</evidence>
<feature type="compositionally biased region" description="Acidic residues" evidence="2">
    <location>
        <begin position="425"/>
        <end position="439"/>
    </location>
</feature>
<feature type="transmembrane region" description="Helical" evidence="3">
    <location>
        <begin position="191"/>
        <end position="213"/>
    </location>
</feature>
<feature type="compositionally biased region" description="Polar residues" evidence="2">
    <location>
        <begin position="403"/>
        <end position="413"/>
    </location>
</feature>
<keyword evidence="1" id="KW-1015">Disulfide bond</keyword>
<name>A0A2R5GD90_9STRA</name>
<dbReference type="InParanoid" id="A0A2R5GD90"/>
<evidence type="ECO:0000313" key="5">
    <source>
        <dbReference type="EMBL" id="GBG26131.1"/>
    </source>
</evidence>
<accession>A0A2R5GD90</accession>
<dbReference type="AlphaFoldDB" id="A0A2R5GD90"/>
<dbReference type="Proteomes" id="UP000241890">
    <property type="component" value="Unassembled WGS sequence"/>
</dbReference>
<dbReference type="InterPro" id="IPR013111">
    <property type="entry name" value="EGF_extracell"/>
</dbReference>
<comment type="caution">
    <text evidence="5">The sequence shown here is derived from an EMBL/GenBank/DDBJ whole genome shotgun (WGS) entry which is preliminary data.</text>
</comment>
<gene>
    <name evidence="5" type="ORF">FCC1311_023512</name>
</gene>
<feature type="transmembrane region" description="Helical" evidence="3">
    <location>
        <begin position="110"/>
        <end position="135"/>
    </location>
</feature>
<keyword evidence="3" id="KW-0812">Transmembrane</keyword>
<organism evidence="5 6">
    <name type="scientific">Hondaea fermentalgiana</name>
    <dbReference type="NCBI Taxonomy" id="2315210"/>
    <lineage>
        <taxon>Eukaryota</taxon>
        <taxon>Sar</taxon>
        <taxon>Stramenopiles</taxon>
        <taxon>Bigyra</taxon>
        <taxon>Labyrinthulomycetes</taxon>
        <taxon>Thraustochytrida</taxon>
        <taxon>Thraustochytriidae</taxon>
        <taxon>Hondaea</taxon>
    </lineage>
</organism>
<feature type="transmembrane region" description="Helical" evidence="3">
    <location>
        <begin position="150"/>
        <end position="171"/>
    </location>
</feature>
<proteinExistence type="predicted"/>
<feature type="transmembrane region" description="Helical" evidence="3">
    <location>
        <begin position="55"/>
        <end position="79"/>
    </location>
</feature>
<dbReference type="EMBL" id="BEYU01000019">
    <property type="protein sequence ID" value="GBG26131.1"/>
    <property type="molecule type" value="Genomic_DNA"/>
</dbReference>
<evidence type="ECO:0000256" key="2">
    <source>
        <dbReference type="SAM" id="MobiDB-lite"/>
    </source>
</evidence>
<reference evidence="5 6" key="1">
    <citation type="submission" date="2017-12" db="EMBL/GenBank/DDBJ databases">
        <title>Sequencing, de novo assembly and annotation of complete genome of a new Thraustochytrid species, strain FCC1311.</title>
        <authorList>
            <person name="Sedici K."/>
            <person name="Godart F."/>
            <person name="Aiese Cigliano R."/>
            <person name="Sanseverino W."/>
            <person name="Barakat M."/>
            <person name="Ortet P."/>
            <person name="Marechal E."/>
            <person name="Cagnac O."/>
            <person name="Amato A."/>
        </authorList>
    </citation>
    <scope>NUCLEOTIDE SEQUENCE [LARGE SCALE GENOMIC DNA]</scope>
</reference>
<evidence type="ECO:0000313" key="6">
    <source>
        <dbReference type="Proteomes" id="UP000241890"/>
    </source>
</evidence>
<protein>
    <recommendedName>
        <fullName evidence="4">Epidermal growth factor-like domain-containing protein</fullName>
    </recommendedName>
</protein>
<feature type="domain" description="Epidermal growth factor-like" evidence="4">
    <location>
        <begin position="13"/>
        <end position="42"/>
    </location>
</feature>
<feature type="transmembrane region" description="Helical" evidence="3">
    <location>
        <begin position="279"/>
        <end position="299"/>
    </location>
</feature>
<evidence type="ECO:0000259" key="4">
    <source>
        <dbReference type="Pfam" id="PF07974"/>
    </source>
</evidence>